<keyword evidence="1" id="KW-0472">Membrane</keyword>
<name>G4QDT3_GLANF</name>
<dbReference type="AlphaFoldDB" id="G4QDT3"/>
<feature type="transmembrane region" description="Helical" evidence="1">
    <location>
        <begin position="611"/>
        <end position="631"/>
    </location>
</feature>
<feature type="transmembrane region" description="Helical" evidence="1">
    <location>
        <begin position="6"/>
        <end position="29"/>
    </location>
</feature>
<dbReference type="SUPFAM" id="SSF52317">
    <property type="entry name" value="Class I glutamine amidotransferase-like"/>
    <property type="match status" value="1"/>
</dbReference>
<keyword evidence="1" id="KW-1133">Transmembrane helix</keyword>
<evidence type="ECO:0000313" key="3">
    <source>
        <dbReference type="Proteomes" id="UP000009282"/>
    </source>
</evidence>
<organism evidence="2 3">
    <name type="scientific">Glaciecola nitratireducens (strain JCM 12485 / KCTC 12276 / FR1064)</name>
    <dbReference type="NCBI Taxonomy" id="1085623"/>
    <lineage>
        <taxon>Bacteria</taxon>
        <taxon>Pseudomonadati</taxon>
        <taxon>Pseudomonadota</taxon>
        <taxon>Gammaproteobacteria</taxon>
        <taxon>Alteromonadales</taxon>
        <taxon>Alteromonadaceae</taxon>
        <taxon>Brumicola</taxon>
    </lineage>
</organism>
<dbReference type="eggNOG" id="ENOG502Z7W1">
    <property type="taxonomic scope" value="Bacteria"/>
</dbReference>
<evidence type="ECO:0000256" key="1">
    <source>
        <dbReference type="SAM" id="Phobius"/>
    </source>
</evidence>
<accession>G4QDT3</accession>
<keyword evidence="1" id="KW-0812">Transmembrane</keyword>
<dbReference type="STRING" id="1085623.GNIT_3016"/>
<dbReference type="Proteomes" id="UP000009282">
    <property type="component" value="Chromosome"/>
</dbReference>
<dbReference type="OrthoDB" id="7199749at2"/>
<dbReference type="RefSeq" id="WP_014109984.1">
    <property type="nucleotide sequence ID" value="NC_016041.1"/>
</dbReference>
<feature type="transmembrane region" description="Helical" evidence="1">
    <location>
        <begin position="41"/>
        <end position="63"/>
    </location>
</feature>
<sequence length="638" mass="71533">MSHWFLSGFNIVIVAIVLISLLFTCALALKRLKQNSALRRISVVVLNIVACFSLLALVLGVSYQTKEPLHIALLTQNADEQAIEALQLEDESLHWVLLNTQEDKWIKTLLSAQGENTYIEDIAQLPLYYPDISHLTILGDGLSSNEWALLNAQYAGIEESSRPVIQTAAYSPTLGLVDMRWPAQLVVAESGQISGRVQGYIASPSTLYKLSLKDPFDQEIESVLLSDNEAFSFDISADVLGQWKYSLTLTERSKPSVKIEEQVAIQIINAAPVKIMIKQSAPSFESKHLQILVSETGGKVLTLTKISKNKDIRQEINLSEADKILVNDAFSEQALGFFDFLIIDQLALSELSAAQNVALESAIKKGLGVLVQAQTQQIPKWQSEKKNWLRDIVLTTNNDETQPAEYLRWDQQQLDVPLSSINANILAPNAKQVVSTQNDRALVLTQEYGQGKVAVSLINTSYTLKTQGNADLHSQYWQWLFSQISRTKSNLQWKENIITSPIVARETQRACVLNAAQNTQFNLTQALASGPIAANEQLLDVNSLCVRYSPQAAGWYNLTATNGETDSASIAYFAYEQTQWRTWQQSIRYRITQENKQHYSIKTTVPPTRTLLIQALWFWAMLLAAFSMLWVERKQFFG</sequence>
<dbReference type="HOGENOM" id="CLU_434666_0_0_6"/>
<dbReference type="EMBL" id="CP003060">
    <property type="protein sequence ID" value="AEP31112.1"/>
    <property type="molecule type" value="Genomic_DNA"/>
</dbReference>
<keyword evidence="3" id="KW-1185">Reference proteome</keyword>
<dbReference type="InterPro" id="IPR029062">
    <property type="entry name" value="Class_I_gatase-like"/>
</dbReference>
<proteinExistence type="predicted"/>
<gene>
    <name evidence="2" type="ordered locus">GNIT_3016</name>
</gene>
<reference evidence="2 3" key="1">
    <citation type="journal article" date="2011" name="J. Bacteriol.">
        <title>Complete genome sequence of seawater bacterium Glaciecola nitratireducens FR1064T.</title>
        <authorList>
            <person name="Bian F."/>
            <person name="Qin Q.L."/>
            <person name="Xie B.B."/>
            <person name="Shu Y.L."/>
            <person name="Zhang X.Y."/>
            <person name="Yu Y."/>
            <person name="Chen B."/>
            <person name="Chen X.L."/>
            <person name="Zhou B.C."/>
            <person name="Zhang Y.Z."/>
        </authorList>
    </citation>
    <scope>NUCLEOTIDE SEQUENCE [LARGE SCALE GENOMIC DNA]</scope>
    <source>
        <strain evidence="3">JCM 12485 / KCTC 12276 / FR1064</strain>
    </source>
</reference>
<protein>
    <submittedName>
        <fullName evidence="2">Uncharacterized protein</fullName>
    </submittedName>
</protein>
<dbReference type="KEGG" id="gni:GNIT_3016"/>
<evidence type="ECO:0000313" key="2">
    <source>
        <dbReference type="EMBL" id="AEP31112.1"/>
    </source>
</evidence>